<feature type="domain" description="NodB homology" evidence="1">
    <location>
        <begin position="91"/>
        <end position="178"/>
    </location>
</feature>
<dbReference type="EMBL" id="RZHD01000010">
    <property type="protein sequence ID" value="RUR43424.1"/>
    <property type="molecule type" value="Genomic_DNA"/>
</dbReference>
<dbReference type="Pfam" id="PF01522">
    <property type="entry name" value="Polysacc_deac_1"/>
    <property type="match status" value="1"/>
</dbReference>
<organism evidence="2 3">
    <name type="scientific">Vreelandella populi</name>
    <dbReference type="NCBI Taxonomy" id="2498858"/>
    <lineage>
        <taxon>Bacteria</taxon>
        <taxon>Pseudomonadati</taxon>
        <taxon>Pseudomonadota</taxon>
        <taxon>Gammaproteobacteria</taxon>
        <taxon>Oceanospirillales</taxon>
        <taxon>Halomonadaceae</taxon>
        <taxon>Vreelandella</taxon>
    </lineage>
</organism>
<proteinExistence type="predicted"/>
<dbReference type="Gene3D" id="3.20.20.370">
    <property type="entry name" value="Glycoside hydrolase/deacetylase"/>
    <property type="match status" value="1"/>
</dbReference>
<dbReference type="AlphaFoldDB" id="A0A433L7W4"/>
<evidence type="ECO:0000313" key="2">
    <source>
        <dbReference type="EMBL" id="RUR43424.1"/>
    </source>
</evidence>
<dbReference type="GO" id="GO:0005975">
    <property type="term" value="P:carbohydrate metabolic process"/>
    <property type="evidence" value="ECO:0007669"/>
    <property type="project" value="InterPro"/>
</dbReference>
<name>A0A433L7W4_9GAMM</name>
<dbReference type="SUPFAM" id="SSF88713">
    <property type="entry name" value="Glycoside hydrolase/deacetylase"/>
    <property type="match status" value="1"/>
</dbReference>
<comment type="caution">
    <text evidence="2">The sequence shown here is derived from an EMBL/GenBank/DDBJ whole genome shotgun (WGS) entry which is preliminary data.</text>
</comment>
<dbReference type="PANTHER" id="PTHR43123:SF4">
    <property type="entry name" value="POLYSACCHARIDE DEACETYLASE"/>
    <property type="match status" value="1"/>
</dbReference>
<dbReference type="RefSeq" id="WP_126982007.1">
    <property type="nucleotide sequence ID" value="NZ_RZHD01000010.1"/>
</dbReference>
<accession>A0A433L7W4</accession>
<dbReference type="InterPro" id="IPR011330">
    <property type="entry name" value="Glyco_hydro/deAcase_b/a-brl"/>
</dbReference>
<gene>
    <name evidence="2" type="ORF">ELY37_17100</name>
</gene>
<sequence length="328" mass="37345">MSFDYSAYIPPSHVGPGPRRNYVGYGRKGLKVSWPEGKKVALALVVNYETGAESSWASGDRRNDRIFEFPYNLEPQYRDLATEAVSEYGGRAGVWRIQRMLDELGVKCTFSGCALAFYRNPEVGAYVREAGHEGASHGFRWEEVWKMSPTEEMARIRAAIEIIRETCGERPIGWQTRHSGSLNTRELLVEEGGFLYDCDSTADDLPFYIDVNGTDHLVLPYTSTYNDHRFIIGQGYSKPQDFFDYCKDGIDYLRKEGETRPKMMTIGIHAHWMGQAARCAALHRFLEYCLESGDVWIARRRDIAEWFTGNYGSFVTATEAEGRDARDV</sequence>
<evidence type="ECO:0000259" key="1">
    <source>
        <dbReference type="Pfam" id="PF01522"/>
    </source>
</evidence>
<evidence type="ECO:0000313" key="3">
    <source>
        <dbReference type="Proteomes" id="UP000286912"/>
    </source>
</evidence>
<reference evidence="2 3" key="1">
    <citation type="submission" date="2018-12" db="EMBL/GenBank/DDBJ databases">
        <title>three novel Halomonas strain isolated from plants.</title>
        <authorList>
            <person name="Sun C."/>
        </authorList>
    </citation>
    <scope>NUCLEOTIDE SEQUENCE [LARGE SCALE GENOMIC DNA]</scope>
    <source>
        <strain evidence="2 3">RC</strain>
    </source>
</reference>
<dbReference type="InterPro" id="IPR002509">
    <property type="entry name" value="NODB_dom"/>
</dbReference>
<protein>
    <submittedName>
        <fullName evidence="2">Allantoinase</fullName>
    </submittedName>
</protein>
<dbReference type="GO" id="GO:0016810">
    <property type="term" value="F:hydrolase activity, acting on carbon-nitrogen (but not peptide) bonds"/>
    <property type="evidence" value="ECO:0007669"/>
    <property type="project" value="InterPro"/>
</dbReference>
<dbReference type="Proteomes" id="UP000286912">
    <property type="component" value="Unassembled WGS sequence"/>
</dbReference>
<dbReference type="PANTHER" id="PTHR43123">
    <property type="entry name" value="POLYSACCHARIDE DEACETYLASE-RELATED"/>
    <property type="match status" value="1"/>
</dbReference>
<keyword evidence="3" id="KW-1185">Reference proteome</keyword>
<dbReference type="OrthoDB" id="9787041at2"/>